<comment type="caution">
    <text evidence="2">The sequence shown here is derived from an EMBL/GenBank/DDBJ whole genome shotgun (WGS) entry which is preliminary data.</text>
</comment>
<keyword evidence="1" id="KW-0472">Membrane</keyword>
<name>X1GA91_9ZZZZ</name>
<gene>
    <name evidence="2" type="ORF">S03H2_24792</name>
</gene>
<keyword evidence="1" id="KW-0812">Transmembrane</keyword>
<organism evidence="2">
    <name type="scientific">marine sediment metagenome</name>
    <dbReference type="NCBI Taxonomy" id="412755"/>
    <lineage>
        <taxon>unclassified sequences</taxon>
        <taxon>metagenomes</taxon>
        <taxon>ecological metagenomes</taxon>
    </lineage>
</organism>
<keyword evidence="1" id="KW-1133">Transmembrane helix</keyword>
<feature type="transmembrane region" description="Helical" evidence="1">
    <location>
        <begin position="12"/>
        <end position="35"/>
    </location>
</feature>
<evidence type="ECO:0000313" key="2">
    <source>
        <dbReference type="EMBL" id="GAH41745.1"/>
    </source>
</evidence>
<dbReference type="AlphaFoldDB" id="X1GA91"/>
<feature type="non-terminal residue" evidence="2">
    <location>
        <position position="159"/>
    </location>
</feature>
<evidence type="ECO:0000256" key="1">
    <source>
        <dbReference type="SAM" id="Phobius"/>
    </source>
</evidence>
<sequence length="159" mass="17154">MDRDLKIIYGSWIFVVVSLFITIQLIPLTFATLVLGTNSGFVTEAPDGDPGGFAGTIDAMSAVGKDTSPANAGKIIEIGWYCDGVSQGSNFEVGLYAADGAVVPGEAGTRLYRDPENAKGTTAGWKRVTVDWEIDPDTDYWLGLQVDNTATITYMNWYI</sequence>
<protein>
    <submittedName>
        <fullName evidence="2">Uncharacterized protein</fullName>
    </submittedName>
</protein>
<reference evidence="2" key="1">
    <citation type="journal article" date="2014" name="Front. Microbiol.">
        <title>High frequency of phylogenetically diverse reductive dehalogenase-homologous genes in deep subseafloor sedimentary metagenomes.</title>
        <authorList>
            <person name="Kawai M."/>
            <person name="Futagami T."/>
            <person name="Toyoda A."/>
            <person name="Takaki Y."/>
            <person name="Nishi S."/>
            <person name="Hori S."/>
            <person name="Arai W."/>
            <person name="Tsubouchi T."/>
            <person name="Morono Y."/>
            <person name="Uchiyama I."/>
            <person name="Ito T."/>
            <person name="Fujiyama A."/>
            <person name="Inagaki F."/>
            <person name="Takami H."/>
        </authorList>
    </citation>
    <scope>NUCLEOTIDE SEQUENCE</scope>
    <source>
        <strain evidence="2">Expedition CK06-06</strain>
    </source>
</reference>
<dbReference type="EMBL" id="BARU01013866">
    <property type="protein sequence ID" value="GAH41745.1"/>
    <property type="molecule type" value="Genomic_DNA"/>
</dbReference>
<proteinExistence type="predicted"/>
<accession>X1GA91</accession>